<feature type="transmembrane region" description="Helical" evidence="6">
    <location>
        <begin position="250"/>
        <end position="273"/>
    </location>
</feature>
<evidence type="ECO:0000313" key="7">
    <source>
        <dbReference type="EMBL" id="GAP39294.1"/>
    </source>
</evidence>
<dbReference type="PANTHER" id="PTHR30482">
    <property type="entry name" value="HIGH-AFFINITY BRANCHED-CHAIN AMINO ACID TRANSPORT SYSTEM PERMEASE"/>
    <property type="match status" value="1"/>
</dbReference>
<keyword evidence="4 6" id="KW-1133">Transmembrane helix</keyword>
<dbReference type="OrthoDB" id="9789927at2"/>
<feature type="transmembrane region" description="Helical" evidence="6">
    <location>
        <begin position="32"/>
        <end position="53"/>
    </location>
</feature>
<reference evidence="7" key="1">
    <citation type="journal article" date="2015" name="Genome Announc.">
        <title>Draft Genome Sequence of Anaerolineae Strain TC1, a Novel Isolate from a Methanogenic Wastewater Treatment System.</title>
        <authorList>
            <person name="Matsuura N."/>
            <person name="Tourlousse D.M."/>
            <person name="Sun L."/>
            <person name="Toyonaga M."/>
            <person name="Kuroda K."/>
            <person name="Ohashi A."/>
            <person name="Cruz R."/>
            <person name="Yamaguchi T."/>
            <person name="Sekiguchi Y."/>
        </authorList>
    </citation>
    <scope>NUCLEOTIDE SEQUENCE [LARGE SCALE GENOMIC DNA]</scope>
    <source>
        <strain evidence="7">TC1</strain>
    </source>
</reference>
<evidence type="ECO:0000256" key="5">
    <source>
        <dbReference type="ARBA" id="ARBA00023136"/>
    </source>
</evidence>
<evidence type="ECO:0000256" key="6">
    <source>
        <dbReference type="SAM" id="Phobius"/>
    </source>
</evidence>
<dbReference type="InterPro" id="IPR001851">
    <property type="entry name" value="ABC_transp_permease"/>
</dbReference>
<evidence type="ECO:0000256" key="1">
    <source>
        <dbReference type="ARBA" id="ARBA00004651"/>
    </source>
</evidence>
<dbReference type="RefSeq" id="WP_082174618.1">
    <property type="nucleotide sequence ID" value="NZ_DF968179.1"/>
</dbReference>
<evidence type="ECO:0000256" key="3">
    <source>
        <dbReference type="ARBA" id="ARBA00022692"/>
    </source>
</evidence>
<evidence type="ECO:0000313" key="8">
    <source>
        <dbReference type="Proteomes" id="UP000053370"/>
    </source>
</evidence>
<sequence length="344" mass="37507">MNWLRKNSEVIILPLIYVVIFLLQKNKILNNYIIQIIMLAGVNIIMTLSLNLVNGMTGQNSIGHAGFMAVGAYVSALFSKIIFSAATMPPALQTVFFLLATIAGGIGAAIFGFLIGMPTLRLKGDYLAIVTLGFGEVIRSIIRITPTVGAARGLTGIPKLASLFWIFVFVTITIYVCRNYMDSAYGRGCLAIRDNEVAADTMGINTSKYKVQAFVTSAFIAGIAGSMYAHTLRYLHPDVFSYTKSTDFLVYLYAGGVGSISGSILGAFVLTALPEILRFMNEWRLVIYGGLLVVIILFRPVGMFGGKEFAFLKLKTGGIRHIGFSNLFQRKSKKTAVANEEISQ</sequence>
<protein>
    <submittedName>
        <fullName evidence="7">ABC-type branched-chain amino acid transport system, permease component</fullName>
    </submittedName>
</protein>
<feature type="transmembrane region" description="Helical" evidence="6">
    <location>
        <begin position="157"/>
        <end position="177"/>
    </location>
</feature>
<evidence type="ECO:0000256" key="4">
    <source>
        <dbReference type="ARBA" id="ARBA00022989"/>
    </source>
</evidence>
<comment type="subcellular location">
    <subcellularLocation>
        <location evidence="1">Cell membrane</location>
        <topology evidence="1">Multi-pass membrane protein</topology>
    </subcellularLocation>
</comment>
<dbReference type="InterPro" id="IPR043428">
    <property type="entry name" value="LivM-like"/>
</dbReference>
<keyword evidence="8" id="KW-1185">Reference proteome</keyword>
<dbReference type="AlphaFoldDB" id="A0A0K8P9W3"/>
<proteinExistence type="predicted"/>
<dbReference type="EMBL" id="DF968179">
    <property type="protein sequence ID" value="GAP39294.1"/>
    <property type="molecule type" value="Genomic_DNA"/>
</dbReference>
<evidence type="ECO:0000256" key="2">
    <source>
        <dbReference type="ARBA" id="ARBA00022475"/>
    </source>
</evidence>
<dbReference type="Pfam" id="PF02653">
    <property type="entry name" value="BPD_transp_2"/>
    <property type="match status" value="1"/>
</dbReference>
<feature type="transmembrane region" description="Helical" evidence="6">
    <location>
        <begin position="211"/>
        <end position="230"/>
    </location>
</feature>
<keyword evidence="3 6" id="KW-0812">Transmembrane</keyword>
<accession>A0A0K8P9W3</accession>
<organism evidence="7">
    <name type="scientific">Flexilinea flocculi</name>
    <dbReference type="NCBI Taxonomy" id="1678840"/>
    <lineage>
        <taxon>Bacteria</taxon>
        <taxon>Bacillati</taxon>
        <taxon>Chloroflexota</taxon>
        <taxon>Anaerolineae</taxon>
        <taxon>Anaerolineales</taxon>
        <taxon>Anaerolineaceae</taxon>
        <taxon>Flexilinea</taxon>
    </lineage>
</organism>
<gene>
    <name evidence="7" type="ORF">ATC1_11221</name>
</gene>
<dbReference type="CDD" id="cd06581">
    <property type="entry name" value="TM_PBP1_LivM_like"/>
    <property type="match status" value="1"/>
</dbReference>
<dbReference type="STRING" id="1678840.ATC1_11221"/>
<dbReference type="GO" id="GO:0005886">
    <property type="term" value="C:plasma membrane"/>
    <property type="evidence" value="ECO:0007669"/>
    <property type="project" value="UniProtKB-SubCell"/>
</dbReference>
<dbReference type="GO" id="GO:0015658">
    <property type="term" value="F:branched-chain amino acid transmembrane transporter activity"/>
    <property type="evidence" value="ECO:0007669"/>
    <property type="project" value="InterPro"/>
</dbReference>
<feature type="transmembrane region" description="Helical" evidence="6">
    <location>
        <begin position="65"/>
        <end position="83"/>
    </location>
</feature>
<dbReference type="Proteomes" id="UP000053370">
    <property type="component" value="Unassembled WGS sequence"/>
</dbReference>
<dbReference type="PANTHER" id="PTHR30482:SF10">
    <property type="entry name" value="HIGH-AFFINITY BRANCHED-CHAIN AMINO ACID TRANSPORT PROTEIN BRAE"/>
    <property type="match status" value="1"/>
</dbReference>
<dbReference type="PATRIC" id="fig|1678840.3.peg.259"/>
<keyword evidence="2" id="KW-1003">Cell membrane</keyword>
<name>A0A0K8P9W3_9CHLR</name>
<feature type="transmembrane region" description="Helical" evidence="6">
    <location>
        <begin position="95"/>
        <end position="114"/>
    </location>
</feature>
<keyword evidence="5 6" id="KW-0472">Membrane</keyword>
<feature type="transmembrane region" description="Helical" evidence="6">
    <location>
        <begin position="285"/>
        <end position="305"/>
    </location>
</feature>